<evidence type="ECO:0000313" key="2">
    <source>
        <dbReference type="EMBL" id="GFN95426.1"/>
    </source>
</evidence>
<accession>A0AAV3ZLB5</accession>
<evidence type="ECO:0000256" key="1">
    <source>
        <dbReference type="SAM" id="MobiDB-lite"/>
    </source>
</evidence>
<organism evidence="2 3">
    <name type="scientific">Plakobranchus ocellatus</name>
    <dbReference type="NCBI Taxonomy" id="259542"/>
    <lineage>
        <taxon>Eukaryota</taxon>
        <taxon>Metazoa</taxon>
        <taxon>Spiralia</taxon>
        <taxon>Lophotrochozoa</taxon>
        <taxon>Mollusca</taxon>
        <taxon>Gastropoda</taxon>
        <taxon>Heterobranchia</taxon>
        <taxon>Euthyneura</taxon>
        <taxon>Panpulmonata</taxon>
        <taxon>Sacoglossa</taxon>
        <taxon>Placobranchoidea</taxon>
        <taxon>Plakobranchidae</taxon>
        <taxon>Plakobranchus</taxon>
    </lineage>
</organism>
<dbReference type="EMBL" id="BLXT01002510">
    <property type="protein sequence ID" value="GFN95426.1"/>
    <property type="molecule type" value="Genomic_DNA"/>
</dbReference>
<keyword evidence="3" id="KW-1185">Reference proteome</keyword>
<protein>
    <submittedName>
        <fullName evidence="2">Uncharacterized protein</fullName>
    </submittedName>
</protein>
<dbReference type="Proteomes" id="UP000735302">
    <property type="component" value="Unassembled WGS sequence"/>
</dbReference>
<evidence type="ECO:0000313" key="3">
    <source>
        <dbReference type="Proteomes" id="UP000735302"/>
    </source>
</evidence>
<dbReference type="AlphaFoldDB" id="A0AAV3ZLB5"/>
<gene>
    <name evidence="2" type="ORF">PoB_002193200</name>
</gene>
<feature type="compositionally biased region" description="Basic and acidic residues" evidence="1">
    <location>
        <begin position="85"/>
        <end position="95"/>
    </location>
</feature>
<feature type="region of interest" description="Disordered" evidence="1">
    <location>
        <begin position="85"/>
        <end position="106"/>
    </location>
</feature>
<reference evidence="2 3" key="1">
    <citation type="journal article" date="2021" name="Elife">
        <title>Chloroplast acquisition without the gene transfer in kleptoplastic sea slugs, Plakobranchus ocellatus.</title>
        <authorList>
            <person name="Maeda T."/>
            <person name="Takahashi S."/>
            <person name="Yoshida T."/>
            <person name="Shimamura S."/>
            <person name="Takaki Y."/>
            <person name="Nagai Y."/>
            <person name="Toyoda A."/>
            <person name="Suzuki Y."/>
            <person name="Arimoto A."/>
            <person name="Ishii H."/>
            <person name="Satoh N."/>
            <person name="Nishiyama T."/>
            <person name="Hasebe M."/>
            <person name="Maruyama T."/>
            <person name="Minagawa J."/>
            <person name="Obokata J."/>
            <person name="Shigenobu S."/>
        </authorList>
    </citation>
    <scope>NUCLEOTIDE SEQUENCE [LARGE SCALE GENOMIC DNA]</scope>
</reference>
<name>A0AAV3ZLB5_9GAST</name>
<comment type="caution">
    <text evidence="2">The sequence shown here is derived from an EMBL/GenBank/DDBJ whole genome shotgun (WGS) entry which is preliminary data.</text>
</comment>
<proteinExistence type="predicted"/>
<sequence length="267" mass="29407">MLFIGVSLGYTVNRDSDLIEFYVQIPCWHPTAAAPKQNNYWVQAETEKARKRQGRCFLSPVKFIPTEYGKSNGEELTDVRQEVSTEYGTRTDKEGPVSQDDTGVARQKDSRVRLAAAKNTLESMRVSFCDLVGKCCPVNSTGSLDSLLYSEKNAGIFVESCLLLQSAKRMPGTALGQSSTREASLKSFITSYPPMGQSRFRVDRVNVASARQTLKYLWRPPGRLQSVSGGRQFDFKSLSGVESLYRATPATGTAATVTHRHSSVGVA</sequence>